<evidence type="ECO:0000313" key="3">
    <source>
        <dbReference type="EMBL" id="KAF2884349.1"/>
    </source>
</evidence>
<feature type="compositionally biased region" description="Basic and acidic residues" evidence="1">
    <location>
        <begin position="318"/>
        <end position="334"/>
    </location>
</feature>
<reference evidence="3" key="1">
    <citation type="submission" date="2019-08" db="EMBL/GenBank/DDBJ databases">
        <title>The genome of the North American firefly Photinus pyralis.</title>
        <authorList>
            <consortium name="Photinus pyralis genome working group"/>
            <person name="Fallon T.R."/>
            <person name="Sander Lower S.E."/>
            <person name="Weng J.-K."/>
        </authorList>
    </citation>
    <scope>NUCLEOTIDE SEQUENCE</scope>
    <source>
        <strain evidence="3">TRF0915ILg1</strain>
        <tissue evidence="3">Whole body</tissue>
    </source>
</reference>
<feature type="chain" id="PRO_5035428190" evidence="2">
    <location>
        <begin position="19"/>
        <end position="495"/>
    </location>
</feature>
<gene>
    <name evidence="3" type="ORF">ILUMI_21798</name>
</gene>
<feature type="region of interest" description="Disordered" evidence="1">
    <location>
        <begin position="458"/>
        <end position="495"/>
    </location>
</feature>
<organism evidence="3 4">
    <name type="scientific">Ignelater luminosus</name>
    <name type="common">Cucubano</name>
    <name type="synonym">Pyrophorus luminosus</name>
    <dbReference type="NCBI Taxonomy" id="2038154"/>
    <lineage>
        <taxon>Eukaryota</taxon>
        <taxon>Metazoa</taxon>
        <taxon>Ecdysozoa</taxon>
        <taxon>Arthropoda</taxon>
        <taxon>Hexapoda</taxon>
        <taxon>Insecta</taxon>
        <taxon>Pterygota</taxon>
        <taxon>Neoptera</taxon>
        <taxon>Endopterygota</taxon>
        <taxon>Coleoptera</taxon>
        <taxon>Polyphaga</taxon>
        <taxon>Elateriformia</taxon>
        <taxon>Elateroidea</taxon>
        <taxon>Elateridae</taxon>
        <taxon>Agrypninae</taxon>
        <taxon>Pyrophorini</taxon>
        <taxon>Ignelater</taxon>
    </lineage>
</organism>
<protein>
    <submittedName>
        <fullName evidence="3">Uncharacterized protein</fullName>
    </submittedName>
</protein>
<comment type="caution">
    <text evidence="3">The sequence shown here is derived from an EMBL/GenBank/DDBJ whole genome shotgun (WGS) entry which is preliminary data.</text>
</comment>
<feature type="signal peptide" evidence="2">
    <location>
        <begin position="1"/>
        <end position="18"/>
    </location>
</feature>
<feature type="compositionally biased region" description="Basic and acidic residues" evidence="1">
    <location>
        <begin position="458"/>
        <end position="478"/>
    </location>
</feature>
<feature type="compositionally biased region" description="Basic and acidic residues" evidence="1">
    <location>
        <begin position="84"/>
        <end position="118"/>
    </location>
</feature>
<evidence type="ECO:0000256" key="1">
    <source>
        <dbReference type="SAM" id="MobiDB-lite"/>
    </source>
</evidence>
<dbReference type="EMBL" id="VTPC01090180">
    <property type="protein sequence ID" value="KAF2884349.1"/>
    <property type="molecule type" value="Genomic_DNA"/>
</dbReference>
<evidence type="ECO:0000256" key="2">
    <source>
        <dbReference type="SAM" id="SignalP"/>
    </source>
</evidence>
<feature type="compositionally biased region" description="Basic and acidic residues" evidence="1">
    <location>
        <begin position="486"/>
        <end position="495"/>
    </location>
</feature>
<feature type="compositionally biased region" description="Basic and acidic residues" evidence="1">
    <location>
        <begin position="290"/>
        <end position="308"/>
    </location>
</feature>
<feature type="region of interest" description="Disordered" evidence="1">
    <location>
        <begin position="84"/>
        <end position="141"/>
    </location>
</feature>
<keyword evidence="4" id="KW-1185">Reference proteome</keyword>
<dbReference type="OrthoDB" id="7671074at2759"/>
<feature type="region of interest" description="Disordered" evidence="1">
    <location>
        <begin position="273"/>
        <end position="341"/>
    </location>
</feature>
<proteinExistence type="predicted"/>
<evidence type="ECO:0000313" key="4">
    <source>
        <dbReference type="Proteomes" id="UP000801492"/>
    </source>
</evidence>
<name>A0A8K0CBQ7_IGNLU</name>
<dbReference type="AlphaFoldDB" id="A0A8K0CBQ7"/>
<dbReference type="Proteomes" id="UP000801492">
    <property type="component" value="Unassembled WGS sequence"/>
</dbReference>
<accession>A0A8K0CBQ7</accession>
<sequence length="495" mass="58341">MTVLTILIWSILAYKSVAQTGPPVHNFDSEIEEPRYAVSEEDDNIKELFFRRVRGYEDEIPNAESSWNYFVDIPQPGGFKEYQEKNRRTRRETNDDKNSESVIVEKEFEKSDLNRESPENSSNSDSDINVNSQKKFNDDSEKEIGIVGIDDFIRFRRDAQPEPKSKPIAKENIAKHIEESIGVRHNEQIGELEDLNSAISHISKTGNQQRTGRMLLQEGDIVPEGAREPRGATKEQWVKQPYPVHSVSIDENNYEDNIPSPSEVRAPRVHFVTQRRLESAPPNNGNFGNFEREGRARDFSKDSPREAPRTAARTPPPRKPEREYYPERPLKHYEPYPARSFNPYRDDPYYRYEESRYEPQYGPAEYDRYRPEFSSRQRRIIYYATLPEVVRTPPNVNLRDRYSYRDRYDDRYVTSPSLSVAEGGYRFRKPYPFTKSRYEQEMERTKASYPLKVSTDVNVRETKKNPERRIYSEPDRRYAYKAPSYHSEESFDRRT</sequence>
<feature type="compositionally biased region" description="Low complexity" evidence="1">
    <location>
        <begin position="119"/>
        <end position="132"/>
    </location>
</feature>
<keyword evidence="2" id="KW-0732">Signal</keyword>